<keyword evidence="12" id="KW-1185">Reference proteome</keyword>
<reference evidence="12" key="1">
    <citation type="submission" date="2017-01" db="EMBL/GenBank/DDBJ databases">
        <title>Comparative genomics of anhydrobiosis in the tardigrade Hypsibius dujardini.</title>
        <authorList>
            <person name="Yoshida Y."/>
            <person name="Koutsovoulos G."/>
            <person name="Laetsch D."/>
            <person name="Stevens L."/>
            <person name="Kumar S."/>
            <person name="Horikawa D."/>
            <person name="Ishino K."/>
            <person name="Komine S."/>
            <person name="Tomita M."/>
            <person name="Blaxter M."/>
            <person name="Arakawa K."/>
        </authorList>
    </citation>
    <scope>NUCLEOTIDE SEQUENCE [LARGE SCALE GENOMIC DNA]</scope>
    <source>
        <strain evidence="12">Z151</strain>
    </source>
</reference>
<dbReference type="InterPro" id="IPR050569">
    <property type="entry name" value="TAAR"/>
</dbReference>
<dbReference type="OrthoDB" id="5959154at2759"/>
<dbReference type="InterPro" id="IPR000276">
    <property type="entry name" value="GPCR_Rhodpsn"/>
</dbReference>
<feature type="transmembrane region" description="Helical" evidence="9">
    <location>
        <begin position="12"/>
        <end position="38"/>
    </location>
</feature>
<evidence type="ECO:0000256" key="1">
    <source>
        <dbReference type="ARBA" id="ARBA00004651"/>
    </source>
</evidence>
<feature type="transmembrane region" description="Helical" evidence="9">
    <location>
        <begin position="185"/>
        <end position="205"/>
    </location>
</feature>
<dbReference type="AlphaFoldDB" id="A0A1W0WAU6"/>
<feature type="transmembrane region" description="Helical" evidence="9">
    <location>
        <begin position="50"/>
        <end position="69"/>
    </location>
</feature>
<keyword evidence="3 9" id="KW-0812">Transmembrane</keyword>
<proteinExistence type="predicted"/>
<accession>A0A1W0WAU6</accession>
<feature type="transmembrane region" description="Helical" evidence="9">
    <location>
        <begin position="236"/>
        <end position="258"/>
    </location>
</feature>
<evidence type="ECO:0000313" key="11">
    <source>
        <dbReference type="EMBL" id="OQV12346.1"/>
    </source>
</evidence>
<feature type="transmembrane region" description="Helical" evidence="9">
    <location>
        <begin position="132"/>
        <end position="152"/>
    </location>
</feature>
<sequence length="347" mass="38660">MMNATGPTELSVICWFSFTISVCVMGSCLLVLMLVSSLCNTRLYRGSKVLIMHLLVIQLCLCGVTFPLLNLNSLATLTAHYGGFRMQCSLFYLANVATIHAENWAALLLAVNRFVALALPHLYSDFVSRKSLCLMIFTPWLIGISNSIPIYFGHGVDISRTPSGTCNIRTNGDLYGAVIWPAVGAYTPIALMGIIYFALFLRLVLARCICIKDHMHTAGSCECERMKRKRMRQVDLAKILVVSYVWHCMCFLPAPILLTLFPQLYAQFVMLPEWTIGTLMPCGYAASPVIFLSLSSDYRIGLRYLMRRLDKSRALCSTAGMTDGGDEIRCRKNTLPLSSLHHTGDKL</sequence>
<evidence type="ECO:0000313" key="12">
    <source>
        <dbReference type="Proteomes" id="UP000192578"/>
    </source>
</evidence>
<dbReference type="InterPro" id="IPR017452">
    <property type="entry name" value="GPCR_Rhodpsn_7TM"/>
</dbReference>
<dbReference type="Proteomes" id="UP000192578">
    <property type="component" value="Unassembled WGS sequence"/>
</dbReference>
<evidence type="ECO:0000256" key="2">
    <source>
        <dbReference type="ARBA" id="ARBA00022475"/>
    </source>
</evidence>
<evidence type="ECO:0000259" key="10">
    <source>
        <dbReference type="PROSITE" id="PS50262"/>
    </source>
</evidence>
<dbReference type="PROSITE" id="PS00237">
    <property type="entry name" value="G_PROTEIN_RECEP_F1_1"/>
    <property type="match status" value="1"/>
</dbReference>
<dbReference type="CDD" id="cd00637">
    <property type="entry name" value="7tm_classA_rhodopsin-like"/>
    <property type="match status" value="1"/>
</dbReference>
<dbReference type="Gene3D" id="1.20.1070.10">
    <property type="entry name" value="Rhodopsin 7-helix transmembrane proteins"/>
    <property type="match status" value="1"/>
</dbReference>
<dbReference type="GO" id="GO:0005886">
    <property type="term" value="C:plasma membrane"/>
    <property type="evidence" value="ECO:0007669"/>
    <property type="project" value="UniProtKB-SubCell"/>
</dbReference>
<name>A0A1W0WAU6_HYPEX</name>
<evidence type="ECO:0000256" key="6">
    <source>
        <dbReference type="ARBA" id="ARBA00023136"/>
    </source>
</evidence>
<dbReference type="GO" id="GO:0004930">
    <property type="term" value="F:G protein-coupled receptor activity"/>
    <property type="evidence" value="ECO:0007669"/>
    <property type="project" value="UniProtKB-KW"/>
</dbReference>
<dbReference type="Pfam" id="PF00001">
    <property type="entry name" value="7tm_1"/>
    <property type="match status" value="1"/>
</dbReference>
<comment type="caution">
    <text evidence="11">The sequence shown here is derived from an EMBL/GenBank/DDBJ whole genome shotgun (WGS) entry which is preliminary data.</text>
</comment>
<keyword evidence="4 9" id="KW-1133">Transmembrane helix</keyword>
<dbReference type="SUPFAM" id="SSF81321">
    <property type="entry name" value="Family A G protein-coupled receptor-like"/>
    <property type="match status" value="1"/>
</dbReference>
<feature type="transmembrane region" description="Helical" evidence="9">
    <location>
        <begin position="278"/>
        <end position="298"/>
    </location>
</feature>
<protein>
    <recommendedName>
        <fullName evidence="10">G-protein coupled receptors family 1 profile domain-containing protein</fullName>
    </recommendedName>
</protein>
<dbReference type="PANTHER" id="PTHR24249">
    <property type="entry name" value="HISTAMINE RECEPTOR-RELATED G-PROTEIN COUPLED RECEPTOR"/>
    <property type="match status" value="1"/>
</dbReference>
<evidence type="ECO:0000256" key="9">
    <source>
        <dbReference type="SAM" id="Phobius"/>
    </source>
</evidence>
<keyword evidence="6 9" id="KW-0472">Membrane</keyword>
<feature type="domain" description="G-protein coupled receptors family 1 profile" evidence="10">
    <location>
        <begin position="26"/>
        <end position="291"/>
    </location>
</feature>
<keyword evidence="2" id="KW-1003">Cell membrane</keyword>
<evidence type="ECO:0000256" key="3">
    <source>
        <dbReference type="ARBA" id="ARBA00022692"/>
    </source>
</evidence>
<evidence type="ECO:0000256" key="8">
    <source>
        <dbReference type="ARBA" id="ARBA00023224"/>
    </source>
</evidence>
<organism evidence="11 12">
    <name type="scientific">Hypsibius exemplaris</name>
    <name type="common">Freshwater tardigrade</name>
    <dbReference type="NCBI Taxonomy" id="2072580"/>
    <lineage>
        <taxon>Eukaryota</taxon>
        <taxon>Metazoa</taxon>
        <taxon>Ecdysozoa</taxon>
        <taxon>Tardigrada</taxon>
        <taxon>Eutardigrada</taxon>
        <taxon>Parachela</taxon>
        <taxon>Hypsibioidea</taxon>
        <taxon>Hypsibiidae</taxon>
        <taxon>Hypsibius</taxon>
    </lineage>
</organism>
<keyword evidence="5" id="KW-0297">G-protein coupled receptor</keyword>
<comment type="subcellular location">
    <subcellularLocation>
        <location evidence="1">Cell membrane</location>
        <topology evidence="1">Multi-pass membrane protein</topology>
    </subcellularLocation>
</comment>
<dbReference type="PROSITE" id="PS50262">
    <property type="entry name" value="G_PROTEIN_RECEP_F1_2"/>
    <property type="match status" value="1"/>
</dbReference>
<gene>
    <name evidence="11" type="ORF">BV898_13374</name>
</gene>
<keyword evidence="7" id="KW-0675">Receptor</keyword>
<evidence type="ECO:0000256" key="7">
    <source>
        <dbReference type="ARBA" id="ARBA00023170"/>
    </source>
</evidence>
<evidence type="ECO:0000256" key="4">
    <source>
        <dbReference type="ARBA" id="ARBA00022989"/>
    </source>
</evidence>
<evidence type="ECO:0000256" key="5">
    <source>
        <dbReference type="ARBA" id="ARBA00023040"/>
    </source>
</evidence>
<keyword evidence="8" id="KW-0807">Transducer</keyword>
<dbReference type="EMBL" id="MTYJ01000147">
    <property type="protein sequence ID" value="OQV12346.1"/>
    <property type="molecule type" value="Genomic_DNA"/>
</dbReference>